<keyword evidence="3" id="KW-0863">Zinc-finger</keyword>
<gene>
    <name evidence="8" type="ORF">SARC_11372</name>
</gene>
<evidence type="ECO:0000259" key="7">
    <source>
        <dbReference type="PROSITE" id="PS50064"/>
    </source>
</evidence>
<accession>A0A0L0FI37</accession>
<name>A0A0L0FI37_9EUKA</name>
<dbReference type="EMBL" id="KQ243251">
    <property type="protein sequence ID" value="KNC76116.1"/>
    <property type="molecule type" value="Genomic_DNA"/>
</dbReference>
<dbReference type="GO" id="GO:0005634">
    <property type="term" value="C:nucleus"/>
    <property type="evidence" value="ECO:0007669"/>
    <property type="project" value="UniProtKB-SubCell"/>
</dbReference>
<evidence type="ECO:0000256" key="4">
    <source>
        <dbReference type="ARBA" id="ARBA00022833"/>
    </source>
</evidence>
<dbReference type="PROSITE" id="PS50064">
    <property type="entry name" value="ZF_PARP_2"/>
    <property type="match status" value="1"/>
</dbReference>
<sequence>MPKAKATSKKEPSCTGTVAGKRKTPAKLGHLYVKRFPDISTLTPGAKRDRAKHPHDCMVDYAPTGRCVCKMCGDYIPRNQLRYVLMVQCHKGYKSACALHRECFVEHPESYKLEMRDEVLMDARVLEHEADATAAWKLIDSVIGEGVNDSKAIKDE</sequence>
<dbReference type="SUPFAM" id="SSF57716">
    <property type="entry name" value="Glucocorticoid receptor-like (DNA-binding domain)"/>
    <property type="match status" value="1"/>
</dbReference>
<dbReference type="GO" id="GO:0003677">
    <property type="term" value="F:DNA binding"/>
    <property type="evidence" value="ECO:0007669"/>
    <property type="project" value="InterPro"/>
</dbReference>
<evidence type="ECO:0000313" key="9">
    <source>
        <dbReference type="Proteomes" id="UP000054560"/>
    </source>
</evidence>
<protein>
    <recommendedName>
        <fullName evidence="7">PARP-type domain-containing protein</fullName>
    </recommendedName>
</protein>
<keyword evidence="4" id="KW-0862">Zinc</keyword>
<evidence type="ECO:0000256" key="5">
    <source>
        <dbReference type="ARBA" id="ARBA00023242"/>
    </source>
</evidence>
<evidence type="ECO:0000256" key="6">
    <source>
        <dbReference type="SAM" id="MobiDB-lite"/>
    </source>
</evidence>
<dbReference type="GO" id="GO:0008270">
    <property type="term" value="F:zinc ion binding"/>
    <property type="evidence" value="ECO:0007669"/>
    <property type="project" value="UniProtKB-KW"/>
</dbReference>
<feature type="domain" description="PARP-type" evidence="7">
    <location>
        <begin position="57"/>
        <end position="119"/>
    </location>
</feature>
<feature type="region of interest" description="Disordered" evidence="6">
    <location>
        <begin position="1"/>
        <end position="21"/>
    </location>
</feature>
<keyword evidence="2" id="KW-0479">Metal-binding</keyword>
<dbReference type="GeneID" id="25911876"/>
<dbReference type="InterPro" id="IPR036957">
    <property type="entry name" value="Znf_PARP_sf"/>
</dbReference>
<comment type="subcellular location">
    <subcellularLocation>
        <location evidence="1">Nucleus</location>
    </subcellularLocation>
</comment>
<reference evidence="8 9" key="1">
    <citation type="submission" date="2011-02" db="EMBL/GenBank/DDBJ databases">
        <title>The Genome Sequence of Sphaeroforma arctica JP610.</title>
        <authorList>
            <consortium name="The Broad Institute Genome Sequencing Platform"/>
            <person name="Russ C."/>
            <person name="Cuomo C."/>
            <person name="Young S.K."/>
            <person name="Zeng Q."/>
            <person name="Gargeya S."/>
            <person name="Alvarado L."/>
            <person name="Berlin A."/>
            <person name="Chapman S.B."/>
            <person name="Chen Z."/>
            <person name="Freedman E."/>
            <person name="Gellesch M."/>
            <person name="Goldberg J."/>
            <person name="Griggs A."/>
            <person name="Gujja S."/>
            <person name="Heilman E."/>
            <person name="Heiman D."/>
            <person name="Howarth C."/>
            <person name="Mehta T."/>
            <person name="Neiman D."/>
            <person name="Pearson M."/>
            <person name="Roberts A."/>
            <person name="Saif S."/>
            <person name="Shea T."/>
            <person name="Shenoy N."/>
            <person name="Sisk P."/>
            <person name="Stolte C."/>
            <person name="Sykes S."/>
            <person name="White J."/>
            <person name="Yandava C."/>
            <person name="Burger G."/>
            <person name="Gray M.W."/>
            <person name="Holland P.W.H."/>
            <person name="King N."/>
            <person name="Lang F.B.F."/>
            <person name="Roger A.J."/>
            <person name="Ruiz-Trillo I."/>
            <person name="Haas B."/>
            <person name="Nusbaum C."/>
            <person name="Birren B."/>
        </authorList>
    </citation>
    <scope>NUCLEOTIDE SEQUENCE [LARGE SCALE GENOMIC DNA]</scope>
    <source>
        <strain evidence="8 9">JP610</strain>
    </source>
</reference>
<evidence type="ECO:0000256" key="2">
    <source>
        <dbReference type="ARBA" id="ARBA00022723"/>
    </source>
</evidence>
<dbReference type="RefSeq" id="XP_014150018.1">
    <property type="nucleotide sequence ID" value="XM_014294543.1"/>
</dbReference>
<dbReference type="Gene3D" id="3.30.1740.10">
    <property type="entry name" value="Zinc finger, PARP-type"/>
    <property type="match status" value="1"/>
</dbReference>
<organism evidence="8 9">
    <name type="scientific">Sphaeroforma arctica JP610</name>
    <dbReference type="NCBI Taxonomy" id="667725"/>
    <lineage>
        <taxon>Eukaryota</taxon>
        <taxon>Ichthyosporea</taxon>
        <taxon>Ichthyophonida</taxon>
        <taxon>Sphaeroforma</taxon>
    </lineage>
</organism>
<keyword evidence="5" id="KW-0539">Nucleus</keyword>
<dbReference type="Proteomes" id="UP000054560">
    <property type="component" value="Unassembled WGS sequence"/>
</dbReference>
<evidence type="ECO:0000313" key="8">
    <source>
        <dbReference type="EMBL" id="KNC76116.1"/>
    </source>
</evidence>
<dbReference type="OrthoDB" id="429950at2759"/>
<keyword evidence="9" id="KW-1185">Reference proteome</keyword>
<evidence type="ECO:0000256" key="1">
    <source>
        <dbReference type="ARBA" id="ARBA00004123"/>
    </source>
</evidence>
<proteinExistence type="predicted"/>
<dbReference type="InterPro" id="IPR001510">
    <property type="entry name" value="Znf_PARP"/>
</dbReference>
<evidence type="ECO:0000256" key="3">
    <source>
        <dbReference type="ARBA" id="ARBA00022771"/>
    </source>
</evidence>
<dbReference type="AlphaFoldDB" id="A0A0L0FI37"/>